<evidence type="ECO:0000313" key="4">
    <source>
        <dbReference type="Proteomes" id="UP000625316"/>
    </source>
</evidence>
<dbReference type="EMBL" id="JADEXQ010000174">
    <property type="protein sequence ID" value="MBE9033290.1"/>
    <property type="molecule type" value="Genomic_DNA"/>
</dbReference>
<protein>
    <submittedName>
        <fullName evidence="3">Nuclear transport factor 2 family protein</fullName>
    </submittedName>
</protein>
<dbReference type="RefSeq" id="WP_264328100.1">
    <property type="nucleotide sequence ID" value="NZ_JADEXQ010000174.1"/>
</dbReference>
<dbReference type="SUPFAM" id="SSF54427">
    <property type="entry name" value="NTF2-like"/>
    <property type="match status" value="1"/>
</dbReference>
<evidence type="ECO:0000256" key="1">
    <source>
        <dbReference type="SAM" id="SignalP"/>
    </source>
</evidence>
<accession>A0A928Z7M2</accession>
<dbReference type="AlphaFoldDB" id="A0A928Z7M2"/>
<evidence type="ECO:0000259" key="2">
    <source>
        <dbReference type="Pfam" id="PF13577"/>
    </source>
</evidence>
<dbReference type="Gene3D" id="3.10.450.50">
    <property type="match status" value="1"/>
</dbReference>
<feature type="domain" description="SnoaL-like" evidence="2">
    <location>
        <begin position="51"/>
        <end position="167"/>
    </location>
</feature>
<feature type="signal peptide" evidence="1">
    <location>
        <begin position="1"/>
        <end position="29"/>
    </location>
</feature>
<feature type="chain" id="PRO_5037978761" evidence="1">
    <location>
        <begin position="30"/>
        <end position="195"/>
    </location>
</feature>
<keyword evidence="4" id="KW-1185">Reference proteome</keyword>
<gene>
    <name evidence="3" type="ORF">IQ266_26505</name>
</gene>
<dbReference type="InterPro" id="IPR037401">
    <property type="entry name" value="SnoaL-like"/>
</dbReference>
<reference evidence="3" key="1">
    <citation type="submission" date="2020-10" db="EMBL/GenBank/DDBJ databases">
        <authorList>
            <person name="Castelo-Branco R."/>
            <person name="Eusebio N."/>
            <person name="Adriana R."/>
            <person name="Vieira A."/>
            <person name="Brugerolle De Fraissinette N."/>
            <person name="Rezende De Castro R."/>
            <person name="Schneider M.P."/>
            <person name="Vasconcelos V."/>
            <person name="Leao P.N."/>
        </authorList>
    </citation>
    <scope>NUCLEOTIDE SEQUENCE</scope>
    <source>
        <strain evidence="3">LEGE 11480</strain>
    </source>
</reference>
<comment type="caution">
    <text evidence="3">The sequence shown here is derived from an EMBL/GenBank/DDBJ whole genome shotgun (WGS) entry which is preliminary data.</text>
</comment>
<keyword evidence="1" id="KW-0732">Signal</keyword>
<evidence type="ECO:0000313" key="3">
    <source>
        <dbReference type="EMBL" id="MBE9033290.1"/>
    </source>
</evidence>
<dbReference type="Pfam" id="PF13577">
    <property type="entry name" value="SnoaL_4"/>
    <property type="match status" value="1"/>
</dbReference>
<dbReference type="Proteomes" id="UP000625316">
    <property type="component" value="Unassembled WGS sequence"/>
</dbReference>
<sequence>MSNFVSKIIAITIATALPISLFTCNSAIADPKANRPAAKTSYISAKNDLTVADELAIRQVIARLNHALDNADYPLYASFFADNAVFDTAFGQAVGPKAVAAALETSRPYITNKRHVAANLVISGDAKQAKVTSYLIVFERADSLTYVGSAVNVDTLKKQDGEWRVIRHETAMDPATVKAMQAVMSGQKKKTPQPE</sequence>
<dbReference type="CDD" id="cd00531">
    <property type="entry name" value="NTF2_like"/>
    <property type="match status" value="1"/>
</dbReference>
<organism evidence="3 4">
    <name type="scientific">Romeriopsis navalis LEGE 11480</name>
    <dbReference type="NCBI Taxonomy" id="2777977"/>
    <lineage>
        <taxon>Bacteria</taxon>
        <taxon>Bacillati</taxon>
        <taxon>Cyanobacteriota</taxon>
        <taxon>Cyanophyceae</taxon>
        <taxon>Leptolyngbyales</taxon>
        <taxon>Leptolyngbyaceae</taxon>
        <taxon>Romeriopsis</taxon>
        <taxon>Romeriopsis navalis</taxon>
    </lineage>
</organism>
<name>A0A928Z7M2_9CYAN</name>
<proteinExistence type="predicted"/>
<dbReference type="InterPro" id="IPR032710">
    <property type="entry name" value="NTF2-like_dom_sf"/>
</dbReference>